<dbReference type="AlphaFoldDB" id="A0A678T4M1"/>
<name>A0A678T4M1_SACOF</name>
<organism evidence="1">
    <name type="scientific">Saccharum officinarum</name>
    <name type="common">Sugarcane</name>
    <dbReference type="NCBI Taxonomy" id="4547"/>
    <lineage>
        <taxon>Eukaryota</taxon>
        <taxon>Viridiplantae</taxon>
        <taxon>Streptophyta</taxon>
        <taxon>Embryophyta</taxon>
        <taxon>Tracheophyta</taxon>
        <taxon>Spermatophyta</taxon>
        <taxon>Magnoliopsida</taxon>
        <taxon>Liliopsida</taxon>
        <taxon>Poales</taxon>
        <taxon>Poaceae</taxon>
        <taxon>PACMAD clade</taxon>
        <taxon>Panicoideae</taxon>
        <taxon>Andropogonodae</taxon>
        <taxon>Andropogoneae</taxon>
        <taxon>Saccharinae</taxon>
        <taxon>Saccharum</taxon>
        <taxon>Saccharum officinarum species complex</taxon>
    </lineage>
</organism>
<sequence>MDLRGPRHMARTSQAVTAISRPVASQITKGAGFNFYAVLRAPAATGGTRRGDPFLPRPAAAAAWFHSSPSGVPGDEGPLEVPKSKGIAATASQPSTPAFTAPAAPTTTTFNTGLDVNINSVQEVFDGMPMRKTTRPLVSMRLIPIEVVELES</sequence>
<accession>A0A678T4M1</accession>
<protein>
    <submittedName>
        <fullName evidence="1">Uncharacterized protein</fullName>
    </submittedName>
</protein>
<proteinExistence type="predicted"/>
<reference evidence="1" key="1">
    <citation type="submission" date="2018-04" db="EMBL/GenBank/DDBJ databases">
        <title>Comparative Analysis of Homologous Sequences of Saccharum officinarum and Saccharum spontaneum Reveals Independent Polyploidization Events.</title>
        <authorList>
            <person name="Sharma A."/>
            <person name="Song J."/>
            <person name="Lin Q."/>
            <person name="Singh R."/>
            <person name="Ramos N."/>
            <person name="Wang K."/>
            <person name="Zhang J."/>
            <person name="Ming R."/>
            <person name="Yu Q."/>
        </authorList>
    </citation>
    <scope>NUCLEOTIDE SEQUENCE</scope>
</reference>
<gene>
    <name evidence="1" type="ORF">SO155N20_000006</name>
</gene>
<dbReference type="EMBL" id="MH182576">
    <property type="protein sequence ID" value="AWA45142.1"/>
    <property type="molecule type" value="Genomic_DNA"/>
</dbReference>
<evidence type="ECO:0000313" key="1">
    <source>
        <dbReference type="EMBL" id="AWA45142.1"/>
    </source>
</evidence>